<comment type="caution">
    <text evidence="2">The sequence shown here is derived from an EMBL/GenBank/DDBJ whole genome shotgun (WGS) entry which is preliminary data.</text>
</comment>
<protein>
    <submittedName>
        <fullName evidence="2">Uncharacterized protein</fullName>
    </submittedName>
</protein>
<proteinExistence type="predicted"/>
<feature type="region of interest" description="Disordered" evidence="1">
    <location>
        <begin position="123"/>
        <end position="153"/>
    </location>
</feature>
<dbReference type="EMBL" id="LPLU01000048">
    <property type="protein sequence ID" value="KWK79442.1"/>
    <property type="molecule type" value="Genomic_DNA"/>
</dbReference>
<evidence type="ECO:0000313" key="2">
    <source>
        <dbReference type="EMBL" id="KWK79442.1"/>
    </source>
</evidence>
<dbReference type="AlphaFoldDB" id="A0A108CR92"/>
<sequence>MLAGNTAFVSDSCQLTRSRVNAAEHVGKQIEGVAGWRASGRSGGMAGAGDERGDLLAQAVSSRSSGGSISARLITVFRSMFSVLLLRRGAAFFFGACVAHGLDLVFLSIDRCDKHAVGVSLEVTSSQAGDSRDDDSEPDTRIDPGHATSPPAA</sequence>
<name>A0A108CR92_9BURK</name>
<accession>A0A108CR92</accession>
<evidence type="ECO:0000256" key="1">
    <source>
        <dbReference type="SAM" id="MobiDB-lite"/>
    </source>
</evidence>
<gene>
    <name evidence="2" type="ORF">WM16_07825</name>
</gene>
<organism evidence="2 3">
    <name type="scientific">Burkholderia ubonensis</name>
    <dbReference type="NCBI Taxonomy" id="101571"/>
    <lineage>
        <taxon>Bacteria</taxon>
        <taxon>Pseudomonadati</taxon>
        <taxon>Pseudomonadota</taxon>
        <taxon>Betaproteobacteria</taxon>
        <taxon>Burkholderiales</taxon>
        <taxon>Burkholderiaceae</taxon>
        <taxon>Burkholderia</taxon>
        <taxon>Burkholderia cepacia complex</taxon>
    </lineage>
</organism>
<dbReference type="Proteomes" id="UP000065504">
    <property type="component" value="Unassembled WGS sequence"/>
</dbReference>
<evidence type="ECO:0000313" key="3">
    <source>
        <dbReference type="Proteomes" id="UP000065504"/>
    </source>
</evidence>
<reference evidence="2 3" key="1">
    <citation type="submission" date="2015-11" db="EMBL/GenBank/DDBJ databases">
        <title>Expanding the genomic diversity of Burkholderia species for the development of highly accurate diagnostics.</title>
        <authorList>
            <person name="Sahl J."/>
            <person name="Keim P."/>
            <person name="Wagner D."/>
        </authorList>
    </citation>
    <scope>NUCLEOTIDE SEQUENCE [LARGE SCALE GENOMIC DNA]</scope>
    <source>
        <strain evidence="2 3">MSMB782WGS</strain>
    </source>
</reference>